<dbReference type="GO" id="GO:0035539">
    <property type="term" value="F:8-oxo-7,8-dihydrodeoxyguanosine triphosphate pyrophosphatase activity"/>
    <property type="evidence" value="ECO:0007669"/>
    <property type="project" value="UniProtKB-EC"/>
</dbReference>
<gene>
    <name evidence="20" type="ORF">XM47_17800</name>
</gene>
<feature type="binding site" evidence="18">
    <location>
        <position position="58"/>
    </location>
    <ligand>
        <name>Mg(2+)</name>
        <dbReference type="ChEBI" id="CHEBI:18420"/>
    </ligand>
</feature>
<evidence type="ECO:0000256" key="5">
    <source>
        <dbReference type="ARBA" id="ARBA00022723"/>
    </source>
</evidence>
<evidence type="ECO:0000256" key="3">
    <source>
        <dbReference type="ARBA" id="ARBA00022457"/>
    </source>
</evidence>
<protein>
    <recommendedName>
        <fullName evidence="13">8-oxo-dGTP diphosphatase</fullName>
        <ecNumber evidence="12">3.6.1.55</ecNumber>
    </recommendedName>
    <alternativeName>
        <fullName evidence="16">7,8-dihydro-8-oxoguanine-triphosphatase</fullName>
    </alternativeName>
    <alternativeName>
        <fullName evidence="15">Mutator protein MutT</fullName>
    </alternativeName>
    <alternativeName>
        <fullName evidence="14">dGTP pyrophosphohydrolase</fullName>
    </alternativeName>
</protein>
<keyword evidence="9" id="KW-0234">DNA repair</keyword>
<feature type="binding site" evidence="17">
    <location>
        <begin position="35"/>
        <end position="38"/>
    </location>
    <ligand>
        <name>8-oxo-dGTP</name>
        <dbReference type="ChEBI" id="CHEBI:77896"/>
    </ligand>
</feature>
<feature type="binding site" evidence="18">
    <location>
        <position position="38"/>
    </location>
    <ligand>
        <name>Mg(2+)</name>
        <dbReference type="ChEBI" id="CHEBI:18420"/>
    </ligand>
</feature>
<evidence type="ECO:0000256" key="11">
    <source>
        <dbReference type="ARBA" id="ARBA00036904"/>
    </source>
</evidence>
<comment type="caution">
    <text evidence="20">The sequence shown here is derived from an EMBL/GenBank/DDBJ whole genome shotgun (WGS) entry which is preliminary data.</text>
</comment>
<keyword evidence="21" id="KW-1185">Reference proteome</keyword>
<dbReference type="RefSeq" id="WP_048695598.1">
    <property type="nucleotide sequence ID" value="NZ_KQ130511.1"/>
</dbReference>
<dbReference type="GO" id="GO:0044715">
    <property type="term" value="F:8-oxo-dGDP phosphatase activity"/>
    <property type="evidence" value="ECO:0007669"/>
    <property type="project" value="TreeGrafter"/>
</dbReference>
<dbReference type="CDD" id="cd03425">
    <property type="entry name" value="NUDIX_MutT_NudA_like"/>
    <property type="match status" value="1"/>
</dbReference>
<dbReference type="InterPro" id="IPR020476">
    <property type="entry name" value="Nudix_hydrolase"/>
</dbReference>
<evidence type="ECO:0000313" key="20">
    <source>
        <dbReference type="EMBL" id="KMT63804.1"/>
    </source>
</evidence>
<dbReference type="GO" id="GO:0046872">
    <property type="term" value="F:metal ion binding"/>
    <property type="evidence" value="ECO:0007669"/>
    <property type="project" value="UniProtKB-KW"/>
</dbReference>
<keyword evidence="5 18" id="KW-0479">Metal-binding</keyword>
<evidence type="ECO:0000256" key="15">
    <source>
        <dbReference type="ARBA" id="ARBA00041979"/>
    </source>
</evidence>
<dbReference type="InterPro" id="IPR029119">
    <property type="entry name" value="MutY_C"/>
</dbReference>
<feature type="binding site" evidence="17">
    <location>
        <position position="29"/>
    </location>
    <ligand>
        <name>8-oxo-dGTP</name>
        <dbReference type="ChEBI" id="CHEBI:77896"/>
    </ligand>
</feature>
<dbReference type="STRING" id="1513271.XM47_17800"/>
<feature type="binding site" evidence="17">
    <location>
        <position position="24"/>
    </location>
    <ligand>
        <name>8-oxo-dGTP</name>
        <dbReference type="ChEBI" id="CHEBI:77896"/>
    </ligand>
</feature>
<keyword evidence="4" id="KW-0235">DNA replication</keyword>
<dbReference type="PANTHER" id="PTHR47707">
    <property type="entry name" value="8-OXO-DGTP DIPHOSPHATASE"/>
    <property type="match status" value="1"/>
</dbReference>
<evidence type="ECO:0000256" key="10">
    <source>
        <dbReference type="ARBA" id="ARBA00035861"/>
    </source>
</evidence>
<dbReference type="InterPro" id="IPR003561">
    <property type="entry name" value="Mutator_MutT"/>
</dbReference>
<dbReference type="InterPro" id="IPR015797">
    <property type="entry name" value="NUDIX_hydrolase-like_dom_sf"/>
</dbReference>
<evidence type="ECO:0000256" key="4">
    <source>
        <dbReference type="ARBA" id="ARBA00022705"/>
    </source>
</evidence>
<name>A0A0J8GRC7_9ALTE</name>
<feature type="domain" description="Nudix hydrolase" evidence="19">
    <location>
        <begin position="3"/>
        <end position="129"/>
    </location>
</feature>
<dbReference type="PRINTS" id="PR00502">
    <property type="entry name" value="NUDIXFAMILY"/>
</dbReference>
<dbReference type="NCBIfam" id="TIGR00586">
    <property type="entry name" value="mutt"/>
    <property type="match status" value="1"/>
</dbReference>
<dbReference type="FunFam" id="3.90.79.10:FF:000014">
    <property type="entry name" value="8-oxo-dGTP diphosphatase MutT"/>
    <property type="match status" value="1"/>
</dbReference>
<proteinExistence type="inferred from homology"/>
<evidence type="ECO:0000256" key="13">
    <source>
        <dbReference type="ARBA" id="ARBA00040794"/>
    </source>
</evidence>
<evidence type="ECO:0000256" key="8">
    <source>
        <dbReference type="ARBA" id="ARBA00022842"/>
    </source>
</evidence>
<dbReference type="GO" id="GO:0044716">
    <property type="term" value="F:8-oxo-GDP phosphatase activity"/>
    <property type="evidence" value="ECO:0007669"/>
    <property type="project" value="TreeGrafter"/>
</dbReference>
<evidence type="ECO:0000256" key="14">
    <source>
        <dbReference type="ARBA" id="ARBA00041592"/>
    </source>
</evidence>
<dbReference type="Proteomes" id="UP000037600">
    <property type="component" value="Unassembled WGS sequence"/>
</dbReference>
<evidence type="ECO:0000259" key="19">
    <source>
        <dbReference type="PROSITE" id="PS51462"/>
    </source>
</evidence>
<dbReference type="InterPro" id="IPR047127">
    <property type="entry name" value="MutT-like"/>
</dbReference>
<dbReference type="InterPro" id="IPR020084">
    <property type="entry name" value="NUDIX_hydrolase_CS"/>
</dbReference>
<dbReference type="EMBL" id="LAZL01000041">
    <property type="protein sequence ID" value="KMT63804.1"/>
    <property type="molecule type" value="Genomic_DNA"/>
</dbReference>
<evidence type="ECO:0000256" key="18">
    <source>
        <dbReference type="PIRSR" id="PIRSR603561-2"/>
    </source>
</evidence>
<keyword evidence="8 18" id="KW-0460">Magnesium</keyword>
<evidence type="ECO:0000256" key="2">
    <source>
        <dbReference type="ARBA" id="ARBA00005582"/>
    </source>
</evidence>
<dbReference type="PROSITE" id="PS51462">
    <property type="entry name" value="NUDIX"/>
    <property type="match status" value="1"/>
</dbReference>
<sequence>MSQTIVHVAVGVITRENKIFLAKRNAKQHQGGKWEFPGGKVEAGETVLEALQRELNEECGINPNSSQELIVVEHDYGDKKVKLDTHIIQDFDGEAHGKEGQEVAWVEVTELDNIDFPAANIAIVDAVKAKIS</sequence>
<evidence type="ECO:0000256" key="17">
    <source>
        <dbReference type="PIRSR" id="PIRSR603561-1"/>
    </source>
</evidence>
<evidence type="ECO:0000256" key="1">
    <source>
        <dbReference type="ARBA" id="ARBA00001946"/>
    </source>
</evidence>
<dbReference type="PROSITE" id="PS00893">
    <property type="entry name" value="NUDIX_BOX"/>
    <property type="match status" value="1"/>
</dbReference>
<dbReference type="SUPFAM" id="SSF55811">
    <property type="entry name" value="Nudix"/>
    <property type="match status" value="1"/>
</dbReference>
<reference evidence="20 21" key="1">
    <citation type="submission" date="2015-04" db="EMBL/GenBank/DDBJ databases">
        <title>Draft Genome Sequence of the Novel Agar-Digesting Marine Bacterium Q1.</title>
        <authorList>
            <person name="Li Y."/>
            <person name="Li D."/>
            <person name="Chen G."/>
            <person name="Du Z."/>
        </authorList>
    </citation>
    <scope>NUCLEOTIDE SEQUENCE [LARGE SCALE GENOMIC DNA]</scope>
    <source>
        <strain evidence="20 21">Q1</strain>
    </source>
</reference>
<dbReference type="GO" id="GO:0006260">
    <property type="term" value="P:DNA replication"/>
    <property type="evidence" value="ECO:0007669"/>
    <property type="project" value="UniProtKB-KW"/>
</dbReference>
<keyword evidence="7" id="KW-0378">Hydrolase</keyword>
<dbReference type="InterPro" id="IPR000086">
    <property type="entry name" value="NUDIX_hydrolase_dom"/>
</dbReference>
<dbReference type="GO" id="GO:0006281">
    <property type="term" value="P:DNA repair"/>
    <property type="evidence" value="ECO:0007669"/>
    <property type="project" value="UniProtKB-KW"/>
</dbReference>
<evidence type="ECO:0000256" key="9">
    <source>
        <dbReference type="ARBA" id="ARBA00023204"/>
    </source>
</evidence>
<evidence type="ECO:0000256" key="12">
    <source>
        <dbReference type="ARBA" id="ARBA00038905"/>
    </source>
</evidence>
<dbReference type="OrthoDB" id="9810648at2"/>
<evidence type="ECO:0000256" key="16">
    <source>
        <dbReference type="ARBA" id="ARBA00042798"/>
    </source>
</evidence>
<comment type="catalytic activity">
    <reaction evidence="10">
        <text>8-oxo-dGTP + H2O = 8-oxo-dGMP + diphosphate + H(+)</text>
        <dbReference type="Rhea" id="RHEA:31575"/>
        <dbReference type="ChEBI" id="CHEBI:15377"/>
        <dbReference type="ChEBI" id="CHEBI:15378"/>
        <dbReference type="ChEBI" id="CHEBI:33019"/>
        <dbReference type="ChEBI" id="CHEBI:63224"/>
        <dbReference type="ChEBI" id="CHEBI:77896"/>
        <dbReference type="EC" id="3.6.1.55"/>
    </reaction>
</comment>
<dbReference type="EC" id="3.6.1.55" evidence="12"/>
<accession>A0A0J8GRC7</accession>
<dbReference type="PANTHER" id="PTHR47707:SF1">
    <property type="entry name" value="NUDIX HYDROLASE FAMILY PROTEIN"/>
    <property type="match status" value="1"/>
</dbReference>
<feature type="binding site" evidence="17">
    <location>
        <position position="120"/>
    </location>
    <ligand>
        <name>8-oxo-dGTP</name>
        <dbReference type="ChEBI" id="CHEBI:77896"/>
    </ligand>
</feature>
<comment type="cofactor">
    <cofactor evidence="1 18">
        <name>Mg(2+)</name>
        <dbReference type="ChEBI" id="CHEBI:18420"/>
    </cofactor>
</comment>
<comment type="catalytic activity">
    <reaction evidence="11">
        <text>8-oxo-GTP + H2O = 8-oxo-GMP + diphosphate + H(+)</text>
        <dbReference type="Rhea" id="RHEA:67616"/>
        <dbReference type="ChEBI" id="CHEBI:15377"/>
        <dbReference type="ChEBI" id="CHEBI:15378"/>
        <dbReference type="ChEBI" id="CHEBI:33019"/>
        <dbReference type="ChEBI" id="CHEBI:143553"/>
        <dbReference type="ChEBI" id="CHEBI:145694"/>
    </reaction>
</comment>
<dbReference type="Gene3D" id="3.90.79.10">
    <property type="entry name" value="Nucleoside Triphosphate Pyrophosphohydrolase"/>
    <property type="match status" value="1"/>
</dbReference>
<dbReference type="PATRIC" id="fig|1513271.3.peg.3647"/>
<dbReference type="Pfam" id="PF14815">
    <property type="entry name" value="NUDIX_4"/>
    <property type="match status" value="1"/>
</dbReference>
<dbReference type="AlphaFoldDB" id="A0A0J8GRC7"/>
<evidence type="ECO:0000256" key="7">
    <source>
        <dbReference type="ARBA" id="ARBA00022801"/>
    </source>
</evidence>
<evidence type="ECO:0000313" key="21">
    <source>
        <dbReference type="Proteomes" id="UP000037600"/>
    </source>
</evidence>
<comment type="similarity">
    <text evidence="2">Belongs to the Nudix hydrolase family.</text>
</comment>
<dbReference type="GO" id="GO:0008413">
    <property type="term" value="F:8-oxo-7,8-dihydroguanosine triphosphate pyrophosphatase activity"/>
    <property type="evidence" value="ECO:0007669"/>
    <property type="project" value="InterPro"/>
</dbReference>
<evidence type="ECO:0000256" key="6">
    <source>
        <dbReference type="ARBA" id="ARBA00022763"/>
    </source>
</evidence>
<keyword evidence="3" id="KW-0515">Mutator protein</keyword>
<keyword evidence="6" id="KW-0227">DNA damage</keyword>
<organism evidence="20 21">
    <name type="scientific">Catenovulum maritimum</name>
    <dbReference type="NCBI Taxonomy" id="1513271"/>
    <lineage>
        <taxon>Bacteria</taxon>
        <taxon>Pseudomonadati</taxon>
        <taxon>Pseudomonadota</taxon>
        <taxon>Gammaproteobacteria</taxon>
        <taxon>Alteromonadales</taxon>
        <taxon>Alteromonadaceae</taxon>
        <taxon>Catenovulum</taxon>
    </lineage>
</organism>